<protein>
    <recommendedName>
        <fullName evidence="1">DUF4136 domain-containing protein</fullName>
    </recommendedName>
</protein>
<gene>
    <name evidence="2" type="ORF">Pla133_02160</name>
</gene>
<evidence type="ECO:0000313" key="2">
    <source>
        <dbReference type="EMBL" id="QDU65152.1"/>
    </source>
</evidence>
<dbReference type="Gene3D" id="3.30.160.670">
    <property type="match status" value="1"/>
</dbReference>
<dbReference type="InterPro" id="IPR025411">
    <property type="entry name" value="DUF4136"/>
</dbReference>
<evidence type="ECO:0000313" key="3">
    <source>
        <dbReference type="Proteomes" id="UP000316921"/>
    </source>
</evidence>
<reference evidence="2 3" key="1">
    <citation type="submission" date="2019-02" db="EMBL/GenBank/DDBJ databases">
        <title>Deep-cultivation of Planctomycetes and their phenomic and genomic characterization uncovers novel biology.</title>
        <authorList>
            <person name="Wiegand S."/>
            <person name="Jogler M."/>
            <person name="Boedeker C."/>
            <person name="Pinto D."/>
            <person name="Vollmers J."/>
            <person name="Rivas-Marin E."/>
            <person name="Kohn T."/>
            <person name="Peeters S.H."/>
            <person name="Heuer A."/>
            <person name="Rast P."/>
            <person name="Oberbeckmann S."/>
            <person name="Bunk B."/>
            <person name="Jeske O."/>
            <person name="Meyerdierks A."/>
            <person name="Storesund J.E."/>
            <person name="Kallscheuer N."/>
            <person name="Luecker S."/>
            <person name="Lage O.M."/>
            <person name="Pohl T."/>
            <person name="Merkel B.J."/>
            <person name="Hornburger P."/>
            <person name="Mueller R.-W."/>
            <person name="Bruemmer F."/>
            <person name="Labrenz M."/>
            <person name="Spormann A.M."/>
            <person name="Op den Camp H."/>
            <person name="Overmann J."/>
            <person name="Amann R."/>
            <person name="Jetten M.S.M."/>
            <person name="Mascher T."/>
            <person name="Medema M.H."/>
            <person name="Devos D.P."/>
            <person name="Kaster A.-K."/>
            <person name="Ovreas L."/>
            <person name="Rohde M."/>
            <person name="Galperin M.Y."/>
            <person name="Jogler C."/>
        </authorList>
    </citation>
    <scope>NUCLEOTIDE SEQUENCE [LARGE SCALE GENOMIC DNA]</scope>
    <source>
        <strain evidence="2 3">Pla133</strain>
    </source>
</reference>
<dbReference type="AlphaFoldDB" id="A0A518BDW5"/>
<organism evidence="2 3">
    <name type="scientific">Engelhardtia mirabilis</name>
    <dbReference type="NCBI Taxonomy" id="2528011"/>
    <lineage>
        <taxon>Bacteria</taxon>
        <taxon>Pseudomonadati</taxon>
        <taxon>Planctomycetota</taxon>
        <taxon>Planctomycetia</taxon>
        <taxon>Planctomycetia incertae sedis</taxon>
        <taxon>Engelhardtia</taxon>
    </lineage>
</organism>
<keyword evidence="3" id="KW-1185">Reference proteome</keyword>
<feature type="domain" description="DUF4136" evidence="1">
    <location>
        <begin position="27"/>
        <end position="182"/>
    </location>
</feature>
<sequence>MPFKLTTLIPALAAALLTSCSGVRYYRDYDPAADLAGVASWGWAGEGEDGEARASGLSSLDAERVERAIVAALGAKGVSGPADDADVRVRYGLTRREKVDVDAWSSGIGWYGPGYFPGGNLQYTVTERTVGTLTIDLVEPDGRLVWRGWAVRNLERVDALEPAEREELFTELVDGILEQFPPPATGS</sequence>
<dbReference type="Proteomes" id="UP000316921">
    <property type="component" value="Chromosome"/>
</dbReference>
<proteinExistence type="predicted"/>
<dbReference type="RefSeq" id="WP_145061506.1">
    <property type="nucleotide sequence ID" value="NZ_CP036287.1"/>
</dbReference>
<dbReference type="EMBL" id="CP036287">
    <property type="protein sequence ID" value="QDU65152.1"/>
    <property type="molecule type" value="Genomic_DNA"/>
</dbReference>
<dbReference type="KEGG" id="pbap:Pla133_02160"/>
<dbReference type="PROSITE" id="PS51257">
    <property type="entry name" value="PROKAR_LIPOPROTEIN"/>
    <property type="match status" value="1"/>
</dbReference>
<evidence type="ECO:0000259" key="1">
    <source>
        <dbReference type="Pfam" id="PF13590"/>
    </source>
</evidence>
<accession>A0A518BDW5</accession>
<name>A0A518BDW5_9BACT</name>
<dbReference type="Pfam" id="PF13590">
    <property type="entry name" value="DUF4136"/>
    <property type="match status" value="1"/>
</dbReference>